<keyword evidence="3" id="KW-1185">Reference proteome</keyword>
<feature type="domain" description="GCVT N-terminal" evidence="1">
    <location>
        <begin position="24"/>
        <end position="123"/>
    </location>
</feature>
<dbReference type="Gene3D" id="3.30.70.1630">
    <property type="match status" value="1"/>
</dbReference>
<dbReference type="EMBL" id="PSNX01000007">
    <property type="protein sequence ID" value="PPE66481.1"/>
    <property type="molecule type" value="Genomic_DNA"/>
</dbReference>
<gene>
    <name evidence="2" type="ORF">C1704_09240</name>
</gene>
<dbReference type="InterPro" id="IPR017703">
    <property type="entry name" value="YgfZ/GCV_T_CS"/>
</dbReference>
<dbReference type="AlphaFoldDB" id="A0A2S5SUS4"/>
<dbReference type="Proteomes" id="UP000238605">
    <property type="component" value="Unassembled WGS sequence"/>
</dbReference>
<dbReference type="Gene3D" id="3.30.70.1400">
    <property type="entry name" value="Aminomethyltransferase beta-barrel domains"/>
    <property type="match status" value="1"/>
</dbReference>
<proteinExistence type="predicted"/>
<name>A0A2S5SUS4_9BURK</name>
<dbReference type="InterPro" id="IPR006222">
    <property type="entry name" value="GCVT_N"/>
</dbReference>
<reference evidence="2 3" key="1">
    <citation type="submission" date="2018-02" db="EMBL/GenBank/DDBJ databases">
        <title>Reclassifiation of [Polyangium] brachysporum DSM 7029 as Guopingzhaonella breviflexa gen. nov., sp. nov., a member of the family Comamonadaceae.</title>
        <authorList>
            <person name="Tang B."/>
        </authorList>
    </citation>
    <scope>NUCLEOTIDE SEQUENCE [LARGE SCALE GENOMIC DNA]</scope>
    <source>
        <strain evidence="2 3">BCRC 80649</strain>
    </source>
</reference>
<dbReference type="NCBIfam" id="TIGR03317">
    <property type="entry name" value="ygfZ_signature"/>
    <property type="match status" value="1"/>
</dbReference>
<dbReference type="InterPro" id="IPR045179">
    <property type="entry name" value="YgfZ/GcvT"/>
</dbReference>
<dbReference type="PANTHER" id="PTHR22602:SF0">
    <property type="entry name" value="TRANSFERASE CAF17, MITOCHONDRIAL-RELATED"/>
    <property type="match status" value="1"/>
</dbReference>
<dbReference type="SUPFAM" id="SSF103025">
    <property type="entry name" value="Folate-binding domain"/>
    <property type="match status" value="1"/>
</dbReference>
<protein>
    <submittedName>
        <fullName evidence="2">Folate-binding protein YgfZ</fullName>
    </submittedName>
</protein>
<dbReference type="RefSeq" id="WP_104302426.1">
    <property type="nucleotide sequence ID" value="NZ_PSNX01000007.1"/>
</dbReference>
<dbReference type="Gene3D" id="2.40.30.160">
    <property type="match status" value="1"/>
</dbReference>
<evidence type="ECO:0000259" key="1">
    <source>
        <dbReference type="Pfam" id="PF01571"/>
    </source>
</evidence>
<comment type="caution">
    <text evidence="2">The sequence shown here is derived from an EMBL/GenBank/DDBJ whole genome shotgun (WGS) entry which is preliminary data.</text>
</comment>
<dbReference type="Pfam" id="PF01571">
    <property type="entry name" value="GCV_T"/>
    <property type="match status" value="1"/>
</dbReference>
<evidence type="ECO:0000313" key="2">
    <source>
        <dbReference type="EMBL" id="PPE66481.1"/>
    </source>
</evidence>
<organism evidence="2 3">
    <name type="scientific">Caldimonas caldifontis</name>
    <dbReference type="NCBI Taxonomy" id="1452508"/>
    <lineage>
        <taxon>Bacteria</taxon>
        <taxon>Pseudomonadati</taxon>
        <taxon>Pseudomonadota</taxon>
        <taxon>Betaproteobacteria</taxon>
        <taxon>Burkholderiales</taxon>
        <taxon>Sphaerotilaceae</taxon>
        <taxon>Caldimonas</taxon>
    </lineage>
</organism>
<sequence length="319" mass="33226">MSSLAPDTSLPALASTLQGAASLPHLGVIAVVGEDAASFLHGQLTQDISGLPLGEARLAGYCSPKGRLLASFLVWRESPDRLLLLCSADLLAATLKRLSMFVLRAKARLSDASAELAVMGLVGAAGLPAEAPRRAGACTSHEGGTLIRLDDVGGQPRHLWVGAATQAACVASRWPALDLAGWLWLEVQSGVPRIVAATADQFVPQMVNLESVGGVNFKKGCYPGQEVVARSQFRGTLKRRAFVVHGPAELVAGQELFHSEDAVQPCGMVVLAAPDPRGGWAGVAELKLSATESGTVHAGTADGPVLQWAPPPYPLLTDI</sequence>
<dbReference type="PANTHER" id="PTHR22602">
    <property type="entry name" value="TRANSFERASE CAF17, MITOCHONDRIAL-RELATED"/>
    <property type="match status" value="1"/>
</dbReference>
<evidence type="ECO:0000313" key="3">
    <source>
        <dbReference type="Proteomes" id="UP000238605"/>
    </source>
</evidence>
<dbReference type="GO" id="GO:0016226">
    <property type="term" value="P:iron-sulfur cluster assembly"/>
    <property type="evidence" value="ECO:0007669"/>
    <property type="project" value="TreeGrafter"/>
</dbReference>
<accession>A0A2S5SUS4</accession>
<dbReference type="OrthoDB" id="9796287at2"/>